<name>A0A8S4RXQ5_9NEOP</name>
<dbReference type="SMART" id="SM00020">
    <property type="entry name" value="Tryp_SPc"/>
    <property type="match status" value="1"/>
</dbReference>
<evidence type="ECO:0000256" key="3">
    <source>
        <dbReference type="ARBA" id="ARBA00023180"/>
    </source>
</evidence>
<evidence type="ECO:0000313" key="7">
    <source>
        <dbReference type="EMBL" id="CAH2242392.1"/>
    </source>
</evidence>
<sequence length="264" mass="30277">MWYDLYLLVSILTSFLESTSFSTRIINQNIGVSNGDMRELESSMEIEDLLPPFDDRKFGMTDFSDLTTIDSGRSNRQFESVSEKKCVEYVSEMLKRQEQSKLGLSDPNVTIINGKVVKEAEYPHMGALGWWTNSVPRKIVFLCGGSLISDRFMLTAAHCTYCVRKYIEQPVPYLVRLGSRYLESLTHEAPEDVRIRNVIKHPRYKSPRRYYDIALIQLDKIVRFTKFLQPACLSTSQYSASSNNKFTATGWGSVQGLQIVIFNF</sequence>
<keyword evidence="3" id="KW-0325">Glycoprotein</keyword>
<dbReference type="InterPro" id="IPR001314">
    <property type="entry name" value="Peptidase_S1A"/>
</dbReference>
<dbReference type="PRINTS" id="PR00722">
    <property type="entry name" value="CHYMOTRYPSIN"/>
</dbReference>
<dbReference type="AlphaFoldDB" id="A0A8S4RXQ5"/>
<evidence type="ECO:0000256" key="5">
    <source>
        <dbReference type="SAM" id="SignalP"/>
    </source>
</evidence>
<dbReference type="PROSITE" id="PS50240">
    <property type="entry name" value="TRYPSIN_DOM"/>
    <property type="match status" value="1"/>
</dbReference>
<dbReference type="OrthoDB" id="546450at2759"/>
<dbReference type="PROSITE" id="PS00134">
    <property type="entry name" value="TRYPSIN_HIS"/>
    <property type="match status" value="1"/>
</dbReference>
<dbReference type="GO" id="GO:0004252">
    <property type="term" value="F:serine-type endopeptidase activity"/>
    <property type="evidence" value="ECO:0007669"/>
    <property type="project" value="InterPro"/>
</dbReference>
<evidence type="ECO:0000259" key="6">
    <source>
        <dbReference type="PROSITE" id="PS50240"/>
    </source>
</evidence>
<dbReference type="InterPro" id="IPR009003">
    <property type="entry name" value="Peptidase_S1_PA"/>
</dbReference>
<evidence type="ECO:0000256" key="4">
    <source>
        <dbReference type="ARBA" id="ARBA00024195"/>
    </source>
</evidence>
<dbReference type="InterPro" id="IPR018114">
    <property type="entry name" value="TRYPSIN_HIS"/>
</dbReference>
<dbReference type="GO" id="GO:0006508">
    <property type="term" value="P:proteolysis"/>
    <property type="evidence" value="ECO:0007669"/>
    <property type="project" value="InterPro"/>
</dbReference>
<accession>A0A8S4RXQ5</accession>
<proteinExistence type="inferred from homology"/>
<dbReference type="InterPro" id="IPR001254">
    <property type="entry name" value="Trypsin_dom"/>
</dbReference>
<keyword evidence="8" id="KW-1185">Reference proteome</keyword>
<dbReference type="InterPro" id="IPR043504">
    <property type="entry name" value="Peptidase_S1_PA_chymotrypsin"/>
</dbReference>
<feature type="signal peptide" evidence="5">
    <location>
        <begin position="1"/>
        <end position="18"/>
    </location>
</feature>
<feature type="chain" id="PRO_5035783183" evidence="5">
    <location>
        <begin position="19"/>
        <end position="264"/>
    </location>
</feature>
<dbReference type="Pfam" id="PF00089">
    <property type="entry name" value="Trypsin"/>
    <property type="match status" value="1"/>
</dbReference>
<evidence type="ECO:0000313" key="8">
    <source>
        <dbReference type="Proteomes" id="UP000838756"/>
    </source>
</evidence>
<evidence type="ECO:0000256" key="2">
    <source>
        <dbReference type="ARBA" id="ARBA00023157"/>
    </source>
</evidence>
<dbReference type="FunFam" id="2.40.10.10:FF:000028">
    <property type="entry name" value="Serine protease easter"/>
    <property type="match status" value="1"/>
</dbReference>
<dbReference type="EMBL" id="CAKXAJ010025642">
    <property type="protein sequence ID" value="CAH2242392.1"/>
    <property type="molecule type" value="Genomic_DNA"/>
</dbReference>
<gene>
    <name evidence="7" type="primary">jg12973</name>
    <name evidence="7" type="ORF">PAEG_LOCUS18715</name>
</gene>
<comment type="similarity">
    <text evidence="4">Belongs to the peptidase S1 family. CLIP subfamily.</text>
</comment>
<protein>
    <submittedName>
        <fullName evidence="7">Jg12973 protein</fullName>
    </submittedName>
</protein>
<dbReference type="PANTHER" id="PTHR24252">
    <property type="entry name" value="ACROSIN-RELATED"/>
    <property type="match status" value="1"/>
</dbReference>
<keyword evidence="2" id="KW-1015">Disulfide bond</keyword>
<dbReference type="PANTHER" id="PTHR24252:SF7">
    <property type="entry name" value="HYALIN"/>
    <property type="match status" value="1"/>
</dbReference>
<dbReference type="Gene3D" id="2.40.10.10">
    <property type="entry name" value="Trypsin-like serine proteases"/>
    <property type="match status" value="1"/>
</dbReference>
<comment type="caution">
    <text evidence="7">The sequence shown here is derived from an EMBL/GenBank/DDBJ whole genome shotgun (WGS) entry which is preliminary data.</text>
</comment>
<organism evidence="7 8">
    <name type="scientific">Pararge aegeria aegeria</name>
    <dbReference type="NCBI Taxonomy" id="348720"/>
    <lineage>
        <taxon>Eukaryota</taxon>
        <taxon>Metazoa</taxon>
        <taxon>Ecdysozoa</taxon>
        <taxon>Arthropoda</taxon>
        <taxon>Hexapoda</taxon>
        <taxon>Insecta</taxon>
        <taxon>Pterygota</taxon>
        <taxon>Neoptera</taxon>
        <taxon>Endopterygota</taxon>
        <taxon>Lepidoptera</taxon>
        <taxon>Glossata</taxon>
        <taxon>Ditrysia</taxon>
        <taxon>Papilionoidea</taxon>
        <taxon>Nymphalidae</taxon>
        <taxon>Satyrinae</taxon>
        <taxon>Satyrini</taxon>
        <taxon>Parargina</taxon>
        <taxon>Pararge</taxon>
    </lineage>
</organism>
<evidence type="ECO:0000256" key="1">
    <source>
        <dbReference type="ARBA" id="ARBA00022729"/>
    </source>
</evidence>
<dbReference type="CDD" id="cd00190">
    <property type="entry name" value="Tryp_SPc"/>
    <property type="match status" value="1"/>
</dbReference>
<feature type="domain" description="Peptidase S1" evidence="6">
    <location>
        <begin position="111"/>
        <end position="264"/>
    </location>
</feature>
<dbReference type="Proteomes" id="UP000838756">
    <property type="component" value="Unassembled WGS sequence"/>
</dbReference>
<reference evidence="7" key="1">
    <citation type="submission" date="2022-03" db="EMBL/GenBank/DDBJ databases">
        <authorList>
            <person name="Lindestad O."/>
        </authorList>
    </citation>
    <scope>NUCLEOTIDE SEQUENCE</scope>
</reference>
<keyword evidence="1 5" id="KW-0732">Signal</keyword>
<dbReference type="SUPFAM" id="SSF50494">
    <property type="entry name" value="Trypsin-like serine proteases"/>
    <property type="match status" value="1"/>
</dbReference>